<reference evidence="3" key="1">
    <citation type="journal article" date="2023" name="bioRxiv">
        <title>Complete genome of the Medicago anthracnose fungus, Colletotrichum destructivum, reveals a mini-chromosome-like region within a core chromosome.</title>
        <authorList>
            <person name="Lapalu N."/>
            <person name="Simon A."/>
            <person name="Lu A."/>
            <person name="Plaumann P.-L."/>
            <person name="Amselem J."/>
            <person name="Pigne S."/>
            <person name="Auger A."/>
            <person name="Koch C."/>
            <person name="Dallery J.-F."/>
            <person name="O'Connell R.J."/>
        </authorList>
    </citation>
    <scope>NUCLEOTIDE SEQUENCE [LARGE SCALE GENOMIC DNA]</scope>
    <source>
        <strain evidence="3">CBS 520.97</strain>
    </source>
</reference>
<organism evidence="2 3">
    <name type="scientific">Colletotrichum destructivum</name>
    <dbReference type="NCBI Taxonomy" id="34406"/>
    <lineage>
        <taxon>Eukaryota</taxon>
        <taxon>Fungi</taxon>
        <taxon>Dikarya</taxon>
        <taxon>Ascomycota</taxon>
        <taxon>Pezizomycotina</taxon>
        <taxon>Sordariomycetes</taxon>
        <taxon>Hypocreomycetidae</taxon>
        <taxon>Glomerellales</taxon>
        <taxon>Glomerellaceae</taxon>
        <taxon>Colletotrichum</taxon>
        <taxon>Colletotrichum destructivum species complex</taxon>
    </lineage>
</organism>
<dbReference type="Gene3D" id="3.20.20.60">
    <property type="entry name" value="Phosphoenolpyruvate-binding domains"/>
    <property type="match status" value="1"/>
</dbReference>
<dbReference type="SUPFAM" id="SSF51621">
    <property type="entry name" value="Phosphoenolpyruvate/pyruvate domain"/>
    <property type="match status" value="1"/>
</dbReference>
<dbReference type="InterPro" id="IPR015813">
    <property type="entry name" value="Pyrv/PenolPyrv_kinase-like_dom"/>
</dbReference>
<dbReference type="GeneID" id="87940979"/>
<accession>A0AAX4I7U9</accession>
<evidence type="ECO:0000313" key="2">
    <source>
        <dbReference type="EMBL" id="WQF79462.1"/>
    </source>
</evidence>
<dbReference type="PANTHER" id="PTHR42905">
    <property type="entry name" value="PHOSPHOENOLPYRUVATE CARBOXYLASE"/>
    <property type="match status" value="1"/>
</dbReference>
<gene>
    <name evidence="2" type="ORF">CDEST_04476</name>
</gene>
<dbReference type="AlphaFoldDB" id="A0AAX4I7U9"/>
<keyword evidence="3" id="KW-1185">Reference proteome</keyword>
<dbReference type="KEGG" id="cdet:87940979"/>
<dbReference type="RefSeq" id="XP_062776686.1">
    <property type="nucleotide sequence ID" value="XM_062920635.1"/>
</dbReference>
<dbReference type="GO" id="GO:0003824">
    <property type="term" value="F:catalytic activity"/>
    <property type="evidence" value="ECO:0007669"/>
    <property type="project" value="InterPro"/>
</dbReference>
<dbReference type="Pfam" id="PF13714">
    <property type="entry name" value="PEP_mutase"/>
    <property type="match status" value="1"/>
</dbReference>
<dbReference type="InterPro" id="IPR040442">
    <property type="entry name" value="Pyrv_kinase-like_dom_sf"/>
</dbReference>
<dbReference type="EMBL" id="CP137307">
    <property type="protein sequence ID" value="WQF79462.1"/>
    <property type="molecule type" value="Genomic_DNA"/>
</dbReference>
<evidence type="ECO:0000313" key="3">
    <source>
        <dbReference type="Proteomes" id="UP001322277"/>
    </source>
</evidence>
<dbReference type="Proteomes" id="UP001322277">
    <property type="component" value="Chromosome 3"/>
</dbReference>
<evidence type="ECO:0000256" key="1">
    <source>
        <dbReference type="SAM" id="MobiDB-lite"/>
    </source>
</evidence>
<dbReference type="PANTHER" id="PTHR42905:SF16">
    <property type="entry name" value="CARBOXYPHOSPHONOENOLPYRUVATE PHOSPHONOMUTASE-LIKE PROTEIN (AFU_ORTHOLOGUE AFUA_5G07230)"/>
    <property type="match status" value="1"/>
</dbReference>
<protein>
    <submittedName>
        <fullName evidence="2">Pyruvate/Phosphoenolpyruvate kinase-like domain superfamily</fullName>
    </submittedName>
</protein>
<sequence length="301" mass="31679">MSNDLAQELKRLHTPASPIVFANVWDLASLNAVRSLNTPESTPVRAIATASWAIAAALGVKDEDLTLEQNMAAIAQIAPAATAAGLPLSVDLQDGYGEQIEDVVASAVGLGAVGANIEDSIPSAGFGRGIDGSLYGLEAQVVRLRRALAAARAAGCADFVLNARCDVFRLEPYCADDDETALREAARRGRAYLEAGATTVFFWGGSGRGLRTSEVQVLVRELGGRARRAFDGAAGRDRSGEDQRRAEPVSRGDGGRQGCGEEDSLGGDVGSVSHVQFVCSVRMSRIGYRDCDEALEVFCCS</sequence>
<feature type="region of interest" description="Disordered" evidence="1">
    <location>
        <begin position="232"/>
        <end position="265"/>
    </location>
</feature>
<proteinExistence type="predicted"/>
<name>A0AAX4I7U9_9PEZI</name>
<feature type="compositionally biased region" description="Basic and acidic residues" evidence="1">
    <location>
        <begin position="232"/>
        <end position="254"/>
    </location>
</feature>